<organism evidence="1 2">
    <name type="scientific">Vagococcus entomophilus</name>
    <dbReference type="NCBI Taxonomy" id="1160095"/>
    <lineage>
        <taxon>Bacteria</taxon>
        <taxon>Bacillati</taxon>
        <taxon>Bacillota</taxon>
        <taxon>Bacilli</taxon>
        <taxon>Lactobacillales</taxon>
        <taxon>Enterococcaceae</taxon>
        <taxon>Vagococcus</taxon>
    </lineage>
</organism>
<protein>
    <recommendedName>
        <fullName evidence="3">Pre-toxin TG domain-containing protein</fullName>
    </recommendedName>
</protein>
<evidence type="ECO:0008006" key="3">
    <source>
        <dbReference type="Google" id="ProtNLM"/>
    </source>
</evidence>
<reference evidence="1 2" key="1">
    <citation type="submission" date="2017-05" db="EMBL/GenBank/DDBJ databases">
        <title>Vagococcus spp. assemblies.</title>
        <authorList>
            <person name="Gulvik C.A."/>
        </authorList>
    </citation>
    <scope>NUCLEOTIDE SEQUENCE [LARGE SCALE GENOMIC DNA]</scope>
    <source>
        <strain evidence="1 2">DSM 24756</strain>
    </source>
</reference>
<dbReference type="Proteomes" id="UP000288669">
    <property type="component" value="Unassembled WGS sequence"/>
</dbReference>
<name>A0A430AKZ9_9ENTE</name>
<keyword evidence="2" id="KW-1185">Reference proteome</keyword>
<comment type="caution">
    <text evidence="1">The sequence shown here is derived from an EMBL/GenBank/DDBJ whole genome shotgun (WGS) entry which is preliminary data.</text>
</comment>
<proteinExistence type="predicted"/>
<dbReference type="AlphaFoldDB" id="A0A430AKZ9"/>
<gene>
    <name evidence="1" type="ORF">CBF30_04820</name>
</gene>
<evidence type="ECO:0000313" key="1">
    <source>
        <dbReference type="EMBL" id="RSU08557.1"/>
    </source>
</evidence>
<dbReference type="EMBL" id="NGJZ01000001">
    <property type="protein sequence ID" value="RSU08557.1"/>
    <property type="molecule type" value="Genomic_DNA"/>
</dbReference>
<accession>A0A430AKZ9</accession>
<sequence>MCVAHIFYLEVSYFTPNYHPGGDKIRYGEYQTAILHSGAFEYKSVKDGQQSKEMFFTFGAVTATVVVGIFCPPAGMALGVTLASSEVISAANGKDLISGRELGTGERWKRGVLGVVGLGLGAAELRAFSKSVSMVKGTQPGTLENFTQMMKHSSRSSYKELQSTARNMSAVEKASGSYGEYSTKIDSKVIEVEKANLIDDIKNTYTDGQYRTVETLEEVKIYRTYGGRAKQTGGYGTTSPATTRIDAKIDTALLPEWGNSRQYEIEITIPKGQQLNIGKVAPQTTKTGTILSGGADQILLPKNWPSDWITNTRVVPSK</sequence>
<dbReference type="RefSeq" id="WP_245975011.1">
    <property type="nucleotide sequence ID" value="NZ_JBHLWU010000001.1"/>
</dbReference>
<evidence type="ECO:0000313" key="2">
    <source>
        <dbReference type="Proteomes" id="UP000288669"/>
    </source>
</evidence>